<feature type="domain" description="DUF4325" evidence="1">
    <location>
        <begin position="337"/>
        <end position="398"/>
    </location>
</feature>
<sequence length="417" mass="46400">MPPKPFACTSDNNIISVSGGLDPTHFRNVTAAIYDKLERQGNSSLTLNFADLEQVPARAMLPIVAQIIRYKDFGHKVSLIEPNAEHIKKLFRNSNWSHLIDDNYPVASRRNKRHLPAEIFASPSDQHHLVNELMEKIISGVENIDREHFSALEWAVNEITDNVLVHSESLCGGLVQLTTKSRVKKIEFVVADTGIGIAKSLKHNSNSYTSDTDALSNSILQGVTRDKSIGQGNGLYGSYQIAALSGGYFGIYANNASLYMNNGNKIIKREEIPYSGSVVVAELNYAEPIRLSEALRFGERGFSPYDYVDVMMDKSEDGVVYIHIKDEVSSVGSRTAGEPLRIKIANLLRLQPDSRIVLDFSGTRIISSSFADEVIAKNVVHFGFSEFMDRVRITEVENVTRSIIDKSVNQRMMSLSK</sequence>
<dbReference type="Proteomes" id="UP000664399">
    <property type="component" value="Unassembled WGS sequence"/>
</dbReference>
<evidence type="ECO:0000313" key="3">
    <source>
        <dbReference type="Proteomes" id="UP000664399"/>
    </source>
</evidence>
<dbReference type="InterPro" id="IPR025474">
    <property type="entry name" value="DUF4325"/>
</dbReference>
<proteinExistence type="predicted"/>
<dbReference type="RefSeq" id="WP_207855359.1">
    <property type="nucleotide sequence ID" value="NZ_JAFVMG010000027.1"/>
</dbReference>
<reference evidence="2 3" key="1">
    <citation type="submission" date="2021-03" db="EMBL/GenBank/DDBJ databases">
        <title>The complete genome sequence of Acetobacter suratthaniensis TBRC 1719.</title>
        <authorList>
            <person name="Charoenyingcharoen P."/>
            <person name="Yukphan P."/>
        </authorList>
    </citation>
    <scope>NUCLEOTIDE SEQUENCE [LARGE SCALE GENOMIC DNA]</scope>
    <source>
        <strain evidence="2 3">TBRC 1719</strain>
    </source>
</reference>
<dbReference type="SUPFAM" id="SSF55874">
    <property type="entry name" value="ATPase domain of HSP90 chaperone/DNA topoisomerase II/histidine kinase"/>
    <property type="match status" value="1"/>
</dbReference>
<name>A0ABS3LQ82_9PROT</name>
<dbReference type="Pfam" id="PF14213">
    <property type="entry name" value="DUF4325"/>
    <property type="match status" value="1"/>
</dbReference>
<keyword evidence="3" id="KW-1185">Reference proteome</keyword>
<gene>
    <name evidence="2" type="ORF">J2D75_13715</name>
</gene>
<evidence type="ECO:0000313" key="2">
    <source>
        <dbReference type="EMBL" id="MBO1329522.1"/>
    </source>
</evidence>
<comment type="caution">
    <text evidence="2">The sequence shown here is derived from an EMBL/GenBank/DDBJ whole genome shotgun (WGS) entry which is preliminary data.</text>
</comment>
<accession>A0ABS3LQ82</accession>
<dbReference type="EMBL" id="JAFVMG010000027">
    <property type="protein sequence ID" value="MBO1329522.1"/>
    <property type="molecule type" value="Genomic_DNA"/>
</dbReference>
<evidence type="ECO:0000259" key="1">
    <source>
        <dbReference type="Pfam" id="PF14213"/>
    </source>
</evidence>
<dbReference type="InterPro" id="IPR036890">
    <property type="entry name" value="HATPase_C_sf"/>
</dbReference>
<dbReference type="Gene3D" id="3.30.565.10">
    <property type="entry name" value="Histidine kinase-like ATPase, C-terminal domain"/>
    <property type="match status" value="1"/>
</dbReference>
<protein>
    <submittedName>
        <fullName evidence="2">DUF4325 domain-containing protein</fullName>
    </submittedName>
</protein>
<organism evidence="2 3">
    <name type="scientific">Acetobacter suratthaniensis</name>
    <dbReference type="NCBI Taxonomy" id="1502841"/>
    <lineage>
        <taxon>Bacteria</taxon>
        <taxon>Pseudomonadati</taxon>
        <taxon>Pseudomonadota</taxon>
        <taxon>Alphaproteobacteria</taxon>
        <taxon>Acetobacterales</taxon>
        <taxon>Acetobacteraceae</taxon>
        <taxon>Acetobacter</taxon>
    </lineage>
</organism>